<dbReference type="GO" id="GO:0005886">
    <property type="term" value="C:plasma membrane"/>
    <property type="evidence" value="ECO:0007669"/>
    <property type="project" value="UniProtKB-SubCell"/>
</dbReference>
<dbReference type="GO" id="GO:0022857">
    <property type="term" value="F:transmembrane transporter activity"/>
    <property type="evidence" value="ECO:0007669"/>
    <property type="project" value="InterPro"/>
</dbReference>
<reference evidence="9 10" key="1">
    <citation type="submission" date="2019-08" db="EMBL/GenBank/DDBJ databases">
        <title>In-depth cultivation of the pig gut microbiome towards novel bacterial diversity and tailored functional studies.</title>
        <authorList>
            <person name="Wylensek D."/>
            <person name="Hitch T.C.A."/>
            <person name="Clavel T."/>
        </authorList>
    </citation>
    <scope>NUCLEOTIDE SEQUENCE [LARGE SCALE GENOMIC DNA]</scope>
    <source>
        <strain evidence="9 10">Oil+RF-744-GAM-WT-6</strain>
    </source>
</reference>
<feature type="transmembrane region" description="Helical" evidence="7">
    <location>
        <begin position="375"/>
        <end position="396"/>
    </location>
</feature>
<feature type="transmembrane region" description="Helical" evidence="7">
    <location>
        <begin position="140"/>
        <end position="159"/>
    </location>
</feature>
<evidence type="ECO:0000313" key="10">
    <source>
        <dbReference type="Proteomes" id="UP000461880"/>
    </source>
</evidence>
<name>A0A7X2NTM6_9FIRM</name>
<organism evidence="9 10">
    <name type="scientific">Stecheria intestinalis</name>
    <dbReference type="NCBI Taxonomy" id="2606630"/>
    <lineage>
        <taxon>Bacteria</taxon>
        <taxon>Bacillati</taxon>
        <taxon>Bacillota</taxon>
        <taxon>Erysipelotrichia</taxon>
        <taxon>Erysipelotrichales</taxon>
        <taxon>Erysipelotrichaceae</taxon>
        <taxon>Stecheria</taxon>
    </lineage>
</organism>
<dbReference type="Pfam" id="PF07690">
    <property type="entry name" value="MFS_1"/>
    <property type="match status" value="1"/>
</dbReference>
<protein>
    <submittedName>
        <fullName evidence="9">MFS transporter</fullName>
    </submittedName>
</protein>
<feature type="transmembrane region" description="Helical" evidence="7">
    <location>
        <begin position="165"/>
        <end position="184"/>
    </location>
</feature>
<dbReference type="InterPro" id="IPR011701">
    <property type="entry name" value="MFS"/>
</dbReference>
<feature type="transmembrane region" description="Helical" evidence="7">
    <location>
        <begin position="49"/>
        <end position="68"/>
    </location>
</feature>
<evidence type="ECO:0000256" key="1">
    <source>
        <dbReference type="ARBA" id="ARBA00004651"/>
    </source>
</evidence>
<dbReference type="Proteomes" id="UP000461880">
    <property type="component" value="Unassembled WGS sequence"/>
</dbReference>
<dbReference type="PANTHER" id="PTHR23517:SF3">
    <property type="entry name" value="INTEGRAL MEMBRANE TRANSPORT PROTEIN"/>
    <property type="match status" value="1"/>
</dbReference>
<comment type="subcellular location">
    <subcellularLocation>
        <location evidence="1">Cell membrane</location>
        <topology evidence="1">Multi-pass membrane protein</topology>
    </subcellularLocation>
</comment>
<dbReference type="InterPro" id="IPR036259">
    <property type="entry name" value="MFS_trans_sf"/>
</dbReference>
<feature type="transmembrane region" description="Helical" evidence="7">
    <location>
        <begin position="255"/>
        <end position="276"/>
    </location>
</feature>
<dbReference type="AlphaFoldDB" id="A0A7X2NTM6"/>
<feature type="transmembrane region" description="Helical" evidence="7">
    <location>
        <begin position="219"/>
        <end position="240"/>
    </location>
</feature>
<evidence type="ECO:0000256" key="5">
    <source>
        <dbReference type="ARBA" id="ARBA00022989"/>
    </source>
</evidence>
<comment type="caution">
    <text evidence="9">The sequence shown here is derived from an EMBL/GenBank/DDBJ whole genome shotgun (WGS) entry which is preliminary data.</text>
</comment>
<keyword evidence="10" id="KW-1185">Reference proteome</keyword>
<evidence type="ECO:0000256" key="6">
    <source>
        <dbReference type="ARBA" id="ARBA00023136"/>
    </source>
</evidence>
<keyword evidence="4 7" id="KW-0812">Transmembrane</keyword>
<gene>
    <name evidence="9" type="ORF">FYJ51_08330</name>
</gene>
<dbReference type="PROSITE" id="PS50850">
    <property type="entry name" value="MFS"/>
    <property type="match status" value="1"/>
</dbReference>
<evidence type="ECO:0000256" key="7">
    <source>
        <dbReference type="SAM" id="Phobius"/>
    </source>
</evidence>
<evidence type="ECO:0000259" key="8">
    <source>
        <dbReference type="PROSITE" id="PS50850"/>
    </source>
</evidence>
<sequence length="408" mass="45602">MKLFSQYQDLPSQIYILFFGRIVTSLGSMVWPMLTMILNQKMGMSASEISQIIVLAGIIMIPAYLLGGKLADRFSKKRNIVLLDSLSIAFYIISAFLPLSMTVIILIIAAAVFQSMEQPSYNALVADLTYTKDRERAYSMLYLGSNLGLILSPTISGFLFRNYLWLAFLISGIAIASSTILIQLKINDITPVHDESEEASYQTAREDASLLSILKENRVLLLFVICTGLYQAVYMMWGYLMPLDLGRIHGENGAVIYGTINSLNCLIVVLFTPLITRRFSRFHEPEKILIALLMIGLGYLIFLLNEGRIPFYYAAIILFTWGEIFETISDAPYAANRIPSSHRGRISGFSTVIQSFMAGGFELAIGTLYDHFSPAAAWAFVLAANAIAALLCLMLIRQDRKAYPDLYE</sequence>
<keyword evidence="3" id="KW-1003">Cell membrane</keyword>
<evidence type="ECO:0000256" key="2">
    <source>
        <dbReference type="ARBA" id="ARBA00022448"/>
    </source>
</evidence>
<dbReference type="PANTHER" id="PTHR23517">
    <property type="entry name" value="RESISTANCE PROTEIN MDTM, PUTATIVE-RELATED-RELATED"/>
    <property type="match status" value="1"/>
</dbReference>
<dbReference type="EMBL" id="VUMN01000019">
    <property type="protein sequence ID" value="MSS58913.1"/>
    <property type="molecule type" value="Genomic_DNA"/>
</dbReference>
<feature type="domain" description="Major facilitator superfamily (MFS) profile" evidence="8">
    <location>
        <begin position="13"/>
        <end position="400"/>
    </location>
</feature>
<accession>A0A7X2NTM6</accession>
<keyword evidence="6 7" id="KW-0472">Membrane</keyword>
<dbReference type="Gene3D" id="1.20.1250.20">
    <property type="entry name" value="MFS general substrate transporter like domains"/>
    <property type="match status" value="1"/>
</dbReference>
<evidence type="ECO:0000313" key="9">
    <source>
        <dbReference type="EMBL" id="MSS58913.1"/>
    </source>
</evidence>
<keyword evidence="2" id="KW-0813">Transport</keyword>
<dbReference type="InterPro" id="IPR020846">
    <property type="entry name" value="MFS_dom"/>
</dbReference>
<dbReference type="SUPFAM" id="SSF103473">
    <property type="entry name" value="MFS general substrate transporter"/>
    <property type="match status" value="1"/>
</dbReference>
<proteinExistence type="predicted"/>
<feature type="transmembrane region" description="Helical" evidence="7">
    <location>
        <begin position="12"/>
        <end position="37"/>
    </location>
</feature>
<keyword evidence="5 7" id="KW-1133">Transmembrane helix</keyword>
<dbReference type="InterPro" id="IPR050171">
    <property type="entry name" value="MFS_Transporters"/>
</dbReference>
<feature type="transmembrane region" description="Helical" evidence="7">
    <location>
        <begin position="349"/>
        <end position="369"/>
    </location>
</feature>
<evidence type="ECO:0000256" key="3">
    <source>
        <dbReference type="ARBA" id="ARBA00022475"/>
    </source>
</evidence>
<feature type="transmembrane region" description="Helical" evidence="7">
    <location>
        <begin position="288"/>
        <end position="305"/>
    </location>
</feature>
<feature type="transmembrane region" description="Helical" evidence="7">
    <location>
        <begin position="88"/>
        <end position="113"/>
    </location>
</feature>
<evidence type="ECO:0000256" key="4">
    <source>
        <dbReference type="ARBA" id="ARBA00022692"/>
    </source>
</evidence>
<dbReference type="RefSeq" id="WP_154504922.1">
    <property type="nucleotide sequence ID" value="NZ_VUMN01000019.1"/>
</dbReference>